<proteinExistence type="inferred from homology"/>
<evidence type="ECO:0000259" key="4">
    <source>
        <dbReference type="PROSITE" id="PS52035"/>
    </source>
</evidence>
<dbReference type="PANTHER" id="PTHR11532:SF84">
    <property type="entry name" value="CARBOXYPEPTIDASE M"/>
    <property type="match status" value="1"/>
</dbReference>
<evidence type="ECO:0000256" key="1">
    <source>
        <dbReference type="ARBA" id="ARBA00005988"/>
    </source>
</evidence>
<dbReference type="GO" id="GO:0006518">
    <property type="term" value="P:peptide metabolic process"/>
    <property type="evidence" value="ECO:0007669"/>
    <property type="project" value="TreeGrafter"/>
</dbReference>
<feature type="domain" description="Peptidase M14" evidence="4">
    <location>
        <begin position="26"/>
        <end position="123"/>
    </location>
</feature>
<dbReference type="Proteomes" id="UP001431783">
    <property type="component" value="Unassembled WGS sequence"/>
</dbReference>
<dbReference type="GO" id="GO:0008270">
    <property type="term" value="F:zinc ion binding"/>
    <property type="evidence" value="ECO:0007669"/>
    <property type="project" value="InterPro"/>
</dbReference>
<dbReference type="GO" id="GO:0005615">
    <property type="term" value="C:extracellular space"/>
    <property type="evidence" value="ECO:0007669"/>
    <property type="project" value="TreeGrafter"/>
</dbReference>
<dbReference type="InterPro" id="IPR000834">
    <property type="entry name" value="Peptidase_M14"/>
</dbReference>
<dbReference type="EMBL" id="JARQZJ010000018">
    <property type="protein sequence ID" value="KAK9873379.1"/>
    <property type="molecule type" value="Genomic_DNA"/>
</dbReference>
<comment type="caution">
    <text evidence="5">The sequence shown here is derived from an EMBL/GenBank/DDBJ whole genome shotgun (WGS) entry which is preliminary data.</text>
</comment>
<dbReference type="PANTHER" id="PTHR11532">
    <property type="entry name" value="PROTEASE M14 CARBOXYPEPTIDASE"/>
    <property type="match status" value="1"/>
</dbReference>
<dbReference type="PROSITE" id="PS52035">
    <property type="entry name" value="PEPTIDASE_M14"/>
    <property type="match status" value="1"/>
</dbReference>
<dbReference type="GO" id="GO:0004181">
    <property type="term" value="F:metallocarboxypeptidase activity"/>
    <property type="evidence" value="ECO:0007669"/>
    <property type="project" value="InterPro"/>
</dbReference>
<name>A0AAW1TRF5_9CUCU</name>
<feature type="signal peptide" evidence="3">
    <location>
        <begin position="1"/>
        <end position="22"/>
    </location>
</feature>
<dbReference type="PROSITE" id="PS00132">
    <property type="entry name" value="CARBOXYPEPT_ZN_1"/>
    <property type="match status" value="1"/>
</dbReference>
<sequence>MVGGYFSVSLIVFFCVVRTSLSLSFRYHNNSEIEQILKNFTNTTTNVKTRLYKIGTSLNKLPLWAIEMTAAEEGKLGIPNVKLIGNIHGNEAVGREIILNFMDVSVERNNTSWDDTSRYIFRH</sequence>
<feature type="chain" id="PRO_5043643270" description="Peptidase M14 domain-containing protein" evidence="3">
    <location>
        <begin position="23"/>
        <end position="123"/>
    </location>
</feature>
<dbReference type="Gene3D" id="3.40.630.10">
    <property type="entry name" value="Zn peptidases"/>
    <property type="match status" value="1"/>
</dbReference>
<evidence type="ECO:0000313" key="6">
    <source>
        <dbReference type="Proteomes" id="UP001431783"/>
    </source>
</evidence>
<dbReference type="InterPro" id="IPR057246">
    <property type="entry name" value="CARBOXYPEPT_ZN_1"/>
</dbReference>
<comment type="caution">
    <text evidence="2">Lacks conserved residue(s) required for the propagation of feature annotation.</text>
</comment>
<comment type="similarity">
    <text evidence="1 2">Belongs to the peptidase M14 family.</text>
</comment>
<evidence type="ECO:0000256" key="3">
    <source>
        <dbReference type="SAM" id="SignalP"/>
    </source>
</evidence>
<keyword evidence="3" id="KW-0732">Signal</keyword>
<protein>
    <recommendedName>
        <fullName evidence="4">Peptidase M14 domain-containing protein</fullName>
    </recommendedName>
</protein>
<gene>
    <name evidence="5" type="ORF">WA026_022184</name>
</gene>
<dbReference type="AlphaFoldDB" id="A0AAW1TRF5"/>
<evidence type="ECO:0000256" key="2">
    <source>
        <dbReference type="PROSITE-ProRule" id="PRU01379"/>
    </source>
</evidence>
<evidence type="ECO:0000313" key="5">
    <source>
        <dbReference type="EMBL" id="KAK9873379.1"/>
    </source>
</evidence>
<dbReference type="GO" id="GO:0016485">
    <property type="term" value="P:protein processing"/>
    <property type="evidence" value="ECO:0007669"/>
    <property type="project" value="TreeGrafter"/>
</dbReference>
<keyword evidence="6" id="KW-1185">Reference proteome</keyword>
<reference evidence="5 6" key="1">
    <citation type="submission" date="2023-03" db="EMBL/GenBank/DDBJ databases">
        <title>Genome insight into feeding habits of ladybird beetles.</title>
        <authorList>
            <person name="Li H.-S."/>
            <person name="Huang Y.-H."/>
            <person name="Pang H."/>
        </authorList>
    </citation>
    <scope>NUCLEOTIDE SEQUENCE [LARGE SCALE GENOMIC DNA]</scope>
    <source>
        <strain evidence="5">SYSU_2023b</strain>
        <tissue evidence="5">Whole body</tissue>
    </source>
</reference>
<dbReference type="InterPro" id="IPR050753">
    <property type="entry name" value="Peptidase_M14_domain"/>
</dbReference>
<organism evidence="5 6">
    <name type="scientific">Henosepilachna vigintioctopunctata</name>
    <dbReference type="NCBI Taxonomy" id="420089"/>
    <lineage>
        <taxon>Eukaryota</taxon>
        <taxon>Metazoa</taxon>
        <taxon>Ecdysozoa</taxon>
        <taxon>Arthropoda</taxon>
        <taxon>Hexapoda</taxon>
        <taxon>Insecta</taxon>
        <taxon>Pterygota</taxon>
        <taxon>Neoptera</taxon>
        <taxon>Endopterygota</taxon>
        <taxon>Coleoptera</taxon>
        <taxon>Polyphaga</taxon>
        <taxon>Cucujiformia</taxon>
        <taxon>Coccinelloidea</taxon>
        <taxon>Coccinellidae</taxon>
        <taxon>Epilachninae</taxon>
        <taxon>Epilachnini</taxon>
        <taxon>Henosepilachna</taxon>
    </lineage>
</organism>
<dbReference type="Pfam" id="PF00246">
    <property type="entry name" value="Peptidase_M14"/>
    <property type="match status" value="1"/>
</dbReference>
<dbReference type="SUPFAM" id="SSF53187">
    <property type="entry name" value="Zn-dependent exopeptidases"/>
    <property type="match status" value="1"/>
</dbReference>
<accession>A0AAW1TRF5</accession>